<name>A0AAF0BV01_9ACTN</name>
<keyword evidence="2" id="KW-0472">Membrane</keyword>
<dbReference type="RefSeq" id="WP_272737864.1">
    <property type="nucleotide sequence ID" value="NZ_CP116942.1"/>
</dbReference>
<keyword evidence="2" id="KW-1133">Transmembrane helix</keyword>
<keyword evidence="2" id="KW-0812">Transmembrane</keyword>
<evidence type="ECO:0000313" key="3">
    <source>
        <dbReference type="EMBL" id="WCO68347.1"/>
    </source>
</evidence>
<dbReference type="AlphaFoldDB" id="A0AAF0BV01"/>
<feature type="transmembrane region" description="Helical" evidence="2">
    <location>
        <begin position="206"/>
        <end position="224"/>
    </location>
</feature>
<dbReference type="Proteomes" id="UP001216390">
    <property type="component" value="Chromosome"/>
</dbReference>
<accession>A0AAF0BV01</accession>
<feature type="region of interest" description="Disordered" evidence="1">
    <location>
        <begin position="1"/>
        <end position="105"/>
    </location>
</feature>
<sequence>MASDKDAAKRRRQARNRQERTKRQTRVEAAGRPSSRPARTADGVAATTGRRAPAKGTKATTGDGASAPANPIGSGSLLGKLFPPRPQGEATKGAGGRPSRAQPTQSVVVDVGEAEGVRGWLHQRMSQPGGRPALLALFVAVVSAVTLLAFPVLPRFAFEYYGETVVQASGEAAGESQAQVDAMVDTFADGDTISAGTSRLSDVAPLPYTLVFSLIPVIICALAVSSLTKPTRSRTLLISALAAAMYVFFSQGIGTFFILGVLALGFGAYKSRKADAAGAAVAAGTAED</sequence>
<reference evidence="3" key="1">
    <citation type="submission" date="2023-01" db="EMBL/GenBank/DDBJ databases">
        <title>The diversity of Class Acidimicrobiia in South China Sea sediment environments and the proposal of Iamia marina sp. nov., a novel species of the genus Iamia.</title>
        <authorList>
            <person name="He Y."/>
            <person name="Tian X."/>
        </authorList>
    </citation>
    <scope>NUCLEOTIDE SEQUENCE</scope>
    <source>
        <strain evidence="3">DSM 19957</strain>
    </source>
</reference>
<protein>
    <submittedName>
        <fullName evidence="3">Uncharacterized protein</fullName>
    </submittedName>
</protein>
<dbReference type="KEGG" id="ima:PO878_06345"/>
<proteinExistence type="predicted"/>
<evidence type="ECO:0000256" key="2">
    <source>
        <dbReference type="SAM" id="Phobius"/>
    </source>
</evidence>
<gene>
    <name evidence="3" type="ORF">PO878_06345</name>
</gene>
<dbReference type="EMBL" id="CP116942">
    <property type="protein sequence ID" value="WCO68347.1"/>
    <property type="molecule type" value="Genomic_DNA"/>
</dbReference>
<feature type="transmembrane region" description="Helical" evidence="2">
    <location>
        <begin position="133"/>
        <end position="153"/>
    </location>
</feature>
<evidence type="ECO:0000313" key="4">
    <source>
        <dbReference type="Proteomes" id="UP001216390"/>
    </source>
</evidence>
<organism evidence="3 4">
    <name type="scientific">Iamia majanohamensis</name>
    <dbReference type="NCBI Taxonomy" id="467976"/>
    <lineage>
        <taxon>Bacteria</taxon>
        <taxon>Bacillati</taxon>
        <taxon>Actinomycetota</taxon>
        <taxon>Acidimicrobiia</taxon>
        <taxon>Acidimicrobiales</taxon>
        <taxon>Iamiaceae</taxon>
        <taxon>Iamia</taxon>
    </lineage>
</organism>
<feature type="transmembrane region" description="Helical" evidence="2">
    <location>
        <begin position="236"/>
        <end position="266"/>
    </location>
</feature>
<evidence type="ECO:0000256" key="1">
    <source>
        <dbReference type="SAM" id="MobiDB-lite"/>
    </source>
</evidence>
<feature type="compositionally biased region" description="Basic and acidic residues" evidence="1">
    <location>
        <begin position="16"/>
        <end position="26"/>
    </location>
</feature>
<keyword evidence="4" id="KW-1185">Reference proteome</keyword>